<evidence type="ECO:0000256" key="2">
    <source>
        <dbReference type="ARBA" id="ARBA00023004"/>
    </source>
</evidence>
<dbReference type="AlphaFoldDB" id="X5MB33"/>
<dbReference type="FunFam" id="2.60.300.12:FF:000006">
    <property type="entry name" value="Iron-sulfur cluster assembly 2 mitochondrial"/>
    <property type="match status" value="1"/>
</dbReference>
<dbReference type="SUPFAM" id="SSF89360">
    <property type="entry name" value="HesB-like domain"/>
    <property type="match status" value="1"/>
</dbReference>
<evidence type="ECO:0000259" key="3">
    <source>
        <dbReference type="Pfam" id="PF01521"/>
    </source>
</evidence>
<keyword evidence="5" id="KW-1185">Reference proteome</keyword>
<dbReference type="InterPro" id="IPR016092">
    <property type="entry name" value="ATAP"/>
</dbReference>
<dbReference type="EMBL" id="HG966617">
    <property type="protein sequence ID" value="CDO61228.1"/>
    <property type="molecule type" value="Genomic_DNA"/>
</dbReference>
<dbReference type="GO" id="GO:0051539">
    <property type="term" value="F:4 iron, 4 sulfur cluster binding"/>
    <property type="evidence" value="ECO:0007669"/>
    <property type="project" value="TreeGrafter"/>
</dbReference>
<evidence type="ECO:0000313" key="5">
    <source>
        <dbReference type="Proteomes" id="UP000032160"/>
    </source>
</evidence>
<dbReference type="GO" id="GO:0005506">
    <property type="term" value="F:iron ion binding"/>
    <property type="evidence" value="ECO:0007669"/>
    <property type="project" value="TreeGrafter"/>
</dbReference>
<dbReference type="PROSITE" id="PS01152">
    <property type="entry name" value="HESB"/>
    <property type="match status" value="1"/>
</dbReference>
<reference evidence="4 5" key="1">
    <citation type="journal article" date="2014" name="Front. Genet.">
        <title>Genome and metabolic network of "Candidatus Phaeomarinobacter ectocarpi" Ec32, a new candidate genus of Alphaproteobacteria frequently associated with brown algae.</title>
        <authorList>
            <person name="Dittami S.M."/>
            <person name="Barbeyron T."/>
            <person name="Boyen C."/>
            <person name="Cambefort J."/>
            <person name="Collet G."/>
            <person name="Delage L."/>
            <person name="Gobet A."/>
            <person name="Groisillier A."/>
            <person name="Leblanc C."/>
            <person name="Michel G."/>
            <person name="Scornet D."/>
            <person name="Siegel A."/>
            <person name="Tapia J.E."/>
            <person name="Tonon T."/>
        </authorList>
    </citation>
    <scope>NUCLEOTIDE SEQUENCE [LARGE SCALE GENOMIC DNA]</scope>
    <source>
        <strain evidence="4 5">Ec32</strain>
    </source>
</reference>
<dbReference type="PANTHER" id="PTHR43011">
    <property type="entry name" value="IRON-SULFUR CLUSTER ASSEMBLY 2 HOMOLOG, MITOCHONDRIAL"/>
    <property type="match status" value="1"/>
</dbReference>
<dbReference type="NCBIfam" id="TIGR00049">
    <property type="entry name" value="iron-sulfur cluster assembly accessory protein"/>
    <property type="match status" value="1"/>
</dbReference>
<dbReference type="InterPro" id="IPR017870">
    <property type="entry name" value="FeS_cluster_insertion_CS"/>
</dbReference>
<dbReference type="Gene3D" id="2.60.300.12">
    <property type="entry name" value="HesB-like domain"/>
    <property type="match status" value="1"/>
</dbReference>
<evidence type="ECO:0000313" key="4">
    <source>
        <dbReference type="EMBL" id="CDO61228.1"/>
    </source>
</evidence>
<dbReference type="HOGENOM" id="CLU_069054_5_3_5"/>
<dbReference type="GO" id="GO:0051537">
    <property type="term" value="F:2 iron, 2 sulfur cluster binding"/>
    <property type="evidence" value="ECO:0007669"/>
    <property type="project" value="TreeGrafter"/>
</dbReference>
<keyword evidence="1" id="KW-0479">Metal-binding</keyword>
<organism evidence="4 5">
    <name type="scientific">Candidatus Phaeomarinibacter ectocarpi</name>
    <dbReference type="NCBI Taxonomy" id="1458461"/>
    <lineage>
        <taxon>Bacteria</taxon>
        <taxon>Pseudomonadati</taxon>
        <taxon>Pseudomonadota</taxon>
        <taxon>Alphaproteobacteria</taxon>
        <taxon>Hyphomicrobiales</taxon>
        <taxon>Parvibaculaceae</taxon>
        <taxon>Candidatus Phaeomarinibacter</taxon>
    </lineage>
</organism>
<proteinExistence type="predicted"/>
<evidence type="ECO:0000256" key="1">
    <source>
        <dbReference type="ARBA" id="ARBA00022723"/>
    </source>
</evidence>
<sequence>MSDVQVESNSADAIAAAGGDFTVSASAAKQIGKILSGEADGTMLRVSVEGGGCSGFQYNFTLDDTKTDDDLVIERDGATVLVDSVSLMYVGGSELDYVDDLIGQSFQVKNPNATASCGCGTSFSV</sequence>
<dbReference type="KEGG" id="pect:BN1012_Phect3016"/>
<dbReference type="PANTHER" id="PTHR43011:SF1">
    <property type="entry name" value="IRON-SULFUR CLUSTER ASSEMBLY 2 HOMOLOG, MITOCHONDRIAL"/>
    <property type="match status" value="1"/>
</dbReference>
<dbReference type="OrthoDB" id="9801228at2"/>
<name>X5MB33_9HYPH</name>
<dbReference type="PATRIC" id="fig|1458461.3.peg.3022"/>
<dbReference type="RefSeq" id="WP_081826268.1">
    <property type="nucleotide sequence ID" value="NZ_HG966617.1"/>
</dbReference>
<feature type="domain" description="Core" evidence="3">
    <location>
        <begin position="21"/>
        <end position="120"/>
    </location>
</feature>
<dbReference type="InterPro" id="IPR035903">
    <property type="entry name" value="HesB-like_dom_sf"/>
</dbReference>
<dbReference type="GO" id="GO:0016226">
    <property type="term" value="P:iron-sulfur cluster assembly"/>
    <property type="evidence" value="ECO:0007669"/>
    <property type="project" value="InterPro"/>
</dbReference>
<dbReference type="STRING" id="1458461.BN1012_Phect3016"/>
<dbReference type="NCBIfam" id="NF010147">
    <property type="entry name" value="PRK13623.1"/>
    <property type="match status" value="1"/>
</dbReference>
<gene>
    <name evidence="4" type="ORF">BN1012_Phect3016</name>
</gene>
<keyword evidence="2" id="KW-0408">Iron</keyword>
<dbReference type="Pfam" id="PF01521">
    <property type="entry name" value="Fe-S_biosyn"/>
    <property type="match status" value="1"/>
</dbReference>
<dbReference type="GO" id="GO:1990229">
    <property type="term" value="C:iron-sulfur cluster assembly complex"/>
    <property type="evidence" value="ECO:0007669"/>
    <property type="project" value="UniProtKB-ARBA"/>
</dbReference>
<dbReference type="Proteomes" id="UP000032160">
    <property type="component" value="Chromosome I"/>
</dbReference>
<protein>
    <submittedName>
        <fullName evidence="4">Probable iron binding protein from the HesB_IscA_SufA family</fullName>
    </submittedName>
</protein>
<accession>X5MB33</accession>
<dbReference type="InterPro" id="IPR000361">
    <property type="entry name" value="ATAP_core_dom"/>
</dbReference>